<dbReference type="Pfam" id="PF16158">
    <property type="entry name" value="N_BRCA1_IG"/>
    <property type="match status" value="1"/>
</dbReference>
<evidence type="ECO:0000256" key="2">
    <source>
        <dbReference type="ARBA" id="ARBA00022771"/>
    </source>
</evidence>
<dbReference type="PROSITE" id="PS50135">
    <property type="entry name" value="ZF_ZZ_2"/>
    <property type="match status" value="1"/>
</dbReference>
<dbReference type="GO" id="GO:0008270">
    <property type="term" value="F:zinc ion binding"/>
    <property type="evidence" value="ECO:0007669"/>
    <property type="project" value="UniProtKB-KW"/>
</dbReference>
<evidence type="ECO:0000256" key="4">
    <source>
        <dbReference type="PROSITE-ProRule" id="PRU00228"/>
    </source>
</evidence>
<dbReference type="SUPFAM" id="SSF57850">
    <property type="entry name" value="RING/U-box"/>
    <property type="match status" value="1"/>
</dbReference>
<feature type="compositionally biased region" description="Low complexity" evidence="5">
    <location>
        <begin position="341"/>
        <end position="352"/>
    </location>
</feature>
<dbReference type="EMBL" id="RWGY01000031">
    <property type="protein sequence ID" value="TVU15587.1"/>
    <property type="molecule type" value="Genomic_DNA"/>
</dbReference>
<dbReference type="Gene3D" id="3.30.60.90">
    <property type="match status" value="1"/>
</dbReference>
<dbReference type="PANTHER" id="PTHR20930:SF7">
    <property type="entry name" value="OS04G0476800 PROTEIN"/>
    <property type="match status" value="1"/>
</dbReference>
<dbReference type="SMART" id="SM00291">
    <property type="entry name" value="ZnF_ZZ"/>
    <property type="match status" value="1"/>
</dbReference>
<evidence type="ECO:0000259" key="7">
    <source>
        <dbReference type="PROSITE" id="PS51745"/>
    </source>
</evidence>
<dbReference type="SUPFAM" id="SSF54277">
    <property type="entry name" value="CAD &amp; PB1 domains"/>
    <property type="match status" value="1"/>
</dbReference>
<dbReference type="InterPro" id="IPR043145">
    <property type="entry name" value="Znf_ZZ_sf"/>
</dbReference>
<accession>A0A5J9TWM7</accession>
<evidence type="ECO:0000313" key="8">
    <source>
        <dbReference type="EMBL" id="TVU15587.1"/>
    </source>
</evidence>
<keyword evidence="1" id="KW-0479">Metal-binding</keyword>
<feature type="compositionally biased region" description="Polar residues" evidence="5">
    <location>
        <begin position="104"/>
        <end position="125"/>
    </location>
</feature>
<dbReference type="InterPro" id="IPR056893">
    <property type="entry name" value="UBA_Nbr1_C"/>
</dbReference>
<dbReference type="InterPro" id="IPR053793">
    <property type="entry name" value="PB1-like"/>
</dbReference>
<feature type="region of interest" description="Disordered" evidence="5">
    <location>
        <begin position="272"/>
        <end position="303"/>
    </location>
</feature>
<reference evidence="8 9" key="1">
    <citation type="journal article" date="2019" name="Sci. Rep.">
        <title>A high-quality genome of Eragrostis curvula grass provides insights into Poaceae evolution and supports new strategies to enhance forage quality.</title>
        <authorList>
            <person name="Carballo J."/>
            <person name="Santos B.A.C.M."/>
            <person name="Zappacosta D."/>
            <person name="Garbus I."/>
            <person name="Selva J.P."/>
            <person name="Gallo C.A."/>
            <person name="Diaz A."/>
            <person name="Albertini E."/>
            <person name="Caccamo M."/>
            <person name="Echenique V."/>
        </authorList>
    </citation>
    <scope>NUCLEOTIDE SEQUENCE [LARGE SCALE GENOMIC DNA]</scope>
    <source>
        <strain evidence="9">cv. Victoria</strain>
        <tissue evidence="8">Leaf</tissue>
    </source>
</reference>
<dbReference type="Gramene" id="TVU15587">
    <property type="protein sequence ID" value="TVU15587"/>
    <property type="gene ID" value="EJB05_39117"/>
</dbReference>
<feature type="region of interest" description="Disordered" evidence="5">
    <location>
        <begin position="365"/>
        <end position="397"/>
    </location>
</feature>
<keyword evidence="9" id="KW-1185">Reference proteome</keyword>
<sequence>MAAIWPAPYLRGLEKHGDARDLVVKVEYNGTLKRFNARVTGSHFDHNLAALQSKIGSAFKFNSDVEFVLTYTDEDGDIVMLDDENDLRDAAINQKLSPLRINVQLKNSNTKAQRTKQQASNSRSPRSAALEDQLAQVKSAIDEALKFVPEKVPAILAKLSHDLRSRAASSAPSLAELLDRFATLMTLKGNVQTSSGPVYGSSCSCSGGLQASRNTKHENELMTGSASQPLDMQNSESSKALGLKSVLPEDTKAQVKQAPVYPSVADSLIFTSSGGKKSDRKGSTVSESKGRCDSQSKGKFSTSSALPPIPAAAYYTPAPFVVENKGSTVSESKGIRDSQSKGKSSTSSAVPPIPAAAYYTPAPSVVENKGNTVSESKGRCDSQSKGKSSTSSAVPPIPAAAYYTPAPSVVENKGNTVSECKGRCDSQSKGKSSTSSAVPPIPAAAYYTLAPSVVENKARYWPTYGSNGLVSGGLQSRRLPSTVLPPYIPHWGSSGNTNSDWLHTPPTNMFDPPELDMPSSLGYVRSKDSTYPFGSSCKYDVPSSVSDYPEDRFSFGHSYNYGSIPQGALHKWIQCDGCGVTPIVGPRYRSNVRVDYDLCGACFSHMGNDFEYTRLDKPAAVNNQKLPGRGELKLEATFIKDVTVPDGTPMAASTPFTKIWRMRNCGCTVWPFGTQVIWVGGDHFAVQSSVKLAISANGVGVAGGQEIDVGVDFLAPAKPGTYISYWRLASPSGKEFGQQIWVLIQVEPIQTNGNKKSAAANLNLPAAASSTASKPFIINLESEPEPNSPTAPKFYTPGSTSNEMFARFYEPILPKEPEPASSSLQTIPEPVKQVQIPATYHDASSAGPAMTSMAASMPGPETIPLPKYLSFAAPASALNVPAHASVPTAALLDGINNMEEKLLRELEELGFRQVDLNKEILRQNKYDLEQSVRDLCGICDWDPIVEELSELGFDDAGMNKEAVAEAGGGSIKRLVKNLVARVKDQ</sequence>
<dbReference type="SMART" id="SM00666">
    <property type="entry name" value="PB1"/>
    <property type="match status" value="1"/>
</dbReference>
<feature type="region of interest" description="Disordered" evidence="5">
    <location>
        <begin position="104"/>
        <end position="128"/>
    </location>
</feature>
<dbReference type="InterPro" id="IPR000433">
    <property type="entry name" value="Znf_ZZ"/>
</dbReference>
<dbReference type="InterPro" id="IPR032350">
    <property type="entry name" value="Nbr1_FW"/>
</dbReference>
<protein>
    <recommendedName>
        <fullName evidence="10">ZZ-type domain-containing protein</fullName>
    </recommendedName>
</protein>
<feature type="region of interest" description="Disordered" evidence="5">
    <location>
        <begin position="327"/>
        <end position="352"/>
    </location>
</feature>
<evidence type="ECO:0000256" key="1">
    <source>
        <dbReference type="ARBA" id="ARBA00022723"/>
    </source>
</evidence>
<gene>
    <name evidence="8" type="ORF">EJB05_39117</name>
</gene>
<feature type="compositionally biased region" description="Low complexity" evidence="5">
    <location>
        <begin position="385"/>
        <end position="397"/>
    </location>
</feature>
<organism evidence="8 9">
    <name type="scientific">Eragrostis curvula</name>
    <name type="common">weeping love grass</name>
    <dbReference type="NCBI Taxonomy" id="38414"/>
    <lineage>
        <taxon>Eukaryota</taxon>
        <taxon>Viridiplantae</taxon>
        <taxon>Streptophyta</taxon>
        <taxon>Embryophyta</taxon>
        <taxon>Tracheophyta</taxon>
        <taxon>Spermatophyta</taxon>
        <taxon>Magnoliopsida</taxon>
        <taxon>Liliopsida</taxon>
        <taxon>Poales</taxon>
        <taxon>Poaceae</taxon>
        <taxon>PACMAD clade</taxon>
        <taxon>Chloridoideae</taxon>
        <taxon>Eragrostideae</taxon>
        <taxon>Eragrostidinae</taxon>
        <taxon>Eragrostis</taxon>
    </lineage>
</organism>
<dbReference type="Pfam" id="PF24932">
    <property type="entry name" value="UBA_NBR1_C"/>
    <property type="match status" value="1"/>
</dbReference>
<evidence type="ECO:0000256" key="3">
    <source>
        <dbReference type="ARBA" id="ARBA00022833"/>
    </source>
</evidence>
<evidence type="ECO:0000256" key="5">
    <source>
        <dbReference type="SAM" id="MobiDB-lite"/>
    </source>
</evidence>
<feature type="domain" description="ZZ-type" evidence="6">
    <location>
        <begin position="570"/>
        <end position="620"/>
    </location>
</feature>
<keyword evidence="3" id="KW-0862">Zinc</keyword>
<evidence type="ECO:0000313" key="9">
    <source>
        <dbReference type="Proteomes" id="UP000324897"/>
    </source>
</evidence>
<dbReference type="InterPro" id="IPR000270">
    <property type="entry name" value="PB1_dom"/>
</dbReference>
<proteinExistence type="predicted"/>
<dbReference type="OrthoDB" id="661148at2759"/>
<dbReference type="Pfam" id="PF00564">
    <property type="entry name" value="PB1"/>
    <property type="match status" value="1"/>
</dbReference>
<name>A0A5J9TWM7_9POAL</name>
<dbReference type="PROSITE" id="PS51745">
    <property type="entry name" value="PB1"/>
    <property type="match status" value="1"/>
</dbReference>
<dbReference type="Gene3D" id="3.10.20.90">
    <property type="entry name" value="Phosphatidylinositol 3-kinase Catalytic Subunit, Chain A, domain 1"/>
    <property type="match status" value="1"/>
</dbReference>
<dbReference type="Pfam" id="PF00569">
    <property type="entry name" value="ZZ"/>
    <property type="match status" value="1"/>
</dbReference>
<dbReference type="Gene3D" id="2.60.40.10">
    <property type="entry name" value="Immunoglobulins"/>
    <property type="match status" value="1"/>
</dbReference>
<dbReference type="InterPro" id="IPR013783">
    <property type="entry name" value="Ig-like_fold"/>
</dbReference>
<dbReference type="AlphaFoldDB" id="A0A5J9TWM7"/>
<feature type="domain" description="PB1" evidence="7">
    <location>
        <begin position="21"/>
        <end position="106"/>
    </location>
</feature>
<evidence type="ECO:0008006" key="10">
    <source>
        <dbReference type="Google" id="ProtNLM"/>
    </source>
</evidence>
<keyword evidence="2 4" id="KW-0863">Zinc-finger</keyword>
<dbReference type="Gene3D" id="1.10.8.10">
    <property type="entry name" value="DNA helicase RuvA subunit, C-terminal domain"/>
    <property type="match status" value="1"/>
</dbReference>
<dbReference type="CDD" id="cd06398">
    <property type="entry name" value="PB1_Joka2"/>
    <property type="match status" value="1"/>
</dbReference>
<evidence type="ECO:0000259" key="6">
    <source>
        <dbReference type="PROSITE" id="PS50135"/>
    </source>
</evidence>
<feature type="compositionally biased region" description="Basic and acidic residues" evidence="5">
    <location>
        <begin position="276"/>
        <end position="296"/>
    </location>
</feature>
<dbReference type="CDD" id="cd14947">
    <property type="entry name" value="NBR1_like"/>
    <property type="match status" value="1"/>
</dbReference>
<dbReference type="Proteomes" id="UP000324897">
    <property type="component" value="Unassembled WGS sequence"/>
</dbReference>
<dbReference type="PANTHER" id="PTHR20930">
    <property type="entry name" value="OVARIAN CARCINOMA ANTIGEN CA125-RELATED"/>
    <property type="match status" value="1"/>
</dbReference>
<comment type="caution">
    <text evidence="8">The sequence shown here is derived from an EMBL/GenBank/DDBJ whole genome shotgun (WGS) entry which is preliminary data.</text>
</comment>